<feature type="domain" description="DYW" evidence="4">
    <location>
        <begin position="544"/>
        <end position="636"/>
    </location>
</feature>
<dbReference type="InterPro" id="IPR046849">
    <property type="entry name" value="E2_motif"/>
</dbReference>
<dbReference type="Proteomes" id="UP001293593">
    <property type="component" value="Unassembled WGS sequence"/>
</dbReference>
<keyword evidence="2" id="KW-0677">Repeat</keyword>
<dbReference type="Pfam" id="PF14432">
    <property type="entry name" value="DYW_deaminase"/>
    <property type="match status" value="1"/>
</dbReference>
<dbReference type="AlphaFoldDB" id="A0AAE1KC74"/>
<evidence type="ECO:0000313" key="6">
    <source>
        <dbReference type="Proteomes" id="UP001293593"/>
    </source>
</evidence>
<proteinExistence type="inferred from homology"/>
<dbReference type="GO" id="GO:0008270">
    <property type="term" value="F:zinc ion binding"/>
    <property type="evidence" value="ECO:0007669"/>
    <property type="project" value="InterPro"/>
</dbReference>
<dbReference type="Pfam" id="PF13041">
    <property type="entry name" value="PPR_2"/>
    <property type="match status" value="1"/>
</dbReference>
<feature type="repeat" description="PPR" evidence="3">
    <location>
        <begin position="327"/>
        <end position="361"/>
    </location>
</feature>
<organism evidence="5 6">
    <name type="scientific">Acacia crassicarpa</name>
    <name type="common">northern wattle</name>
    <dbReference type="NCBI Taxonomy" id="499986"/>
    <lineage>
        <taxon>Eukaryota</taxon>
        <taxon>Viridiplantae</taxon>
        <taxon>Streptophyta</taxon>
        <taxon>Embryophyta</taxon>
        <taxon>Tracheophyta</taxon>
        <taxon>Spermatophyta</taxon>
        <taxon>Magnoliopsida</taxon>
        <taxon>eudicotyledons</taxon>
        <taxon>Gunneridae</taxon>
        <taxon>Pentapetalae</taxon>
        <taxon>rosids</taxon>
        <taxon>fabids</taxon>
        <taxon>Fabales</taxon>
        <taxon>Fabaceae</taxon>
        <taxon>Caesalpinioideae</taxon>
        <taxon>mimosoid clade</taxon>
        <taxon>Acacieae</taxon>
        <taxon>Acacia</taxon>
    </lineage>
</organism>
<name>A0AAE1KC74_9FABA</name>
<evidence type="ECO:0000256" key="3">
    <source>
        <dbReference type="PROSITE-ProRule" id="PRU00708"/>
    </source>
</evidence>
<evidence type="ECO:0000256" key="2">
    <source>
        <dbReference type="ARBA" id="ARBA00022737"/>
    </source>
</evidence>
<dbReference type="GO" id="GO:0003729">
    <property type="term" value="F:mRNA binding"/>
    <property type="evidence" value="ECO:0007669"/>
    <property type="project" value="UniProtKB-ARBA"/>
</dbReference>
<comment type="caution">
    <text evidence="5">The sequence shown here is derived from an EMBL/GenBank/DDBJ whole genome shotgun (WGS) entry which is preliminary data.</text>
</comment>
<dbReference type="InterPro" id="IPR032867">
    <property type="entry name" value="DYW_dom"/>
</dbReference>
<dbReference type="NCBIfam" id="TIGR00756">
    <property type="entry name" value="PPR"/>
    <property type="match status" value="2"/>
</dbReference>
<accession>A0AAE1KC74</accession>
<dbReference type="Pfam" id="PF01535">
    <property type="entry name" value="PPR"/>
    <property type="match status" value="5"/>
</dbReference>
<dbReference type="PROSITE" id="PS51375">
    <property type="entry name" value="PPR"/>
    <property type="match status" value="2"/>
</dbReference>
<dbReference type="Pfam" id="PF20431">
    <property type="entry name" value="E_motif"/>
    <property type="match status" value="1"/>
</dbReference>
<evidence type="ECO:0000256" key="1">
    <source>
        <dbReference type="ARBA" id="ARBA00006643"/>
    </source>
</evidence>
<dbReference type="EMBL" id="JAWXYG010000005">
    <property type="protein sequence ID" value="KAK4271069.1"/>
    <property type="molecule type" value="Genomic_DNA"/>
</dbReference>
<dbReference type="PANTHER" id="PTHR47926">
    <property type="entry name" value="PENTATRICOPEPTIDE REPEAT-CONTAINING PROTEIN"/>
    <property type="match status" value="1"/>
</dbReference>
<gene>
    <name evidence="5" type="ORF">QN277_019817</name>
</gene>
<dbReference type="Pfam" id="PF20430">
    <property type="entry name" value="Eplus_motif"/>
    <property type="match status" value="1"/>
</dbReference>
<comment type="similarity">
    <text evidence="1">Belongs to the PPR family. PCMP-H subfamily.</text>
</comment>
<evidence type="ECO:0000313" key="5">
    <source>
        <dbReference type="EMBL" id="KAK4271069.1"/>
    </source>
</evidence>
<sequence length="636" mass="72102">MIEHRIGALLRNTNLKNLFQLHALFIKTCFFCHNNFLNSKFLNAVISLSSLRDDADLHYARSIFDCFPLPDTFIWNTMMRAYLNAQNPAQSLALYFQMHNLKNLSLDGFSLSLVLQACGRCKDCDNGTMIHSQVVKLGFCHDLYVQTALIEMYAKCGFIEYAGKVLDLMVEPDLVSHNVLLSEYVKFGEIQKAHELFDKMPQRDLVSWNTIIHGYASLGDSWAPQKLFDTTIGSDEQRQKQSNQALKLFHNMQLANVAPDNITLISVLNACGNVGALGMGKLIHEYIEKNNRIGIDMKLGTSLLDMYAKCGDIDSSVRIFEQLKEKDVFTWSVMIMGFSNHGLGHLALEYFTNMVAEGIEPNDVTFIGVLSACSHIGMVKTAWNYFKSMSSVYRIDPKIEHYGCMVDILGRAGRLGEAMELIRTMPLSPDAIIWRAFLGACRIHKNIELAEEATVNLLELEPHVDGNYVLLSNIYSQAMKWDKVKNVRKMMKKNVNLQKKVPGTSSIEVDNAVYEFVSGDKLHPKSSRIYEMLDEIFCRIRCAGYVPLTTSSTLCLEEHEKEDALAAHSEKLAIAFGILATAPGTTIRIFKNLRVCEDCHLAIKFIAKVYERKIIVRDRNRFHHFEEGSCSCKDFW</sequence>
<protein>
    <recommendedName>
        <fullName evidence="4">DYW domain-containing protein</fullName>
    </recommendedName>
</protein>
<dbReference type="Gene3D" id="1.25.40.10">
    <property type="entry name" value="Tetratricopeptide repeat domain"/>
    <property type="match status" value="3"/>
</dbReference>
<dbReference type="PANTHER" id="PTHR47926:SF344">
    <property type="entry name" value="OS07G0636900 PROTEIN"/>
    <property type="match status" value="1"/>
</dbReference>
<dbReference type="InterPro" id="IPR046960">
    <property type="entry name" value="PPR_At4g14850-like_plant"/>
</dbReference>
<dbReference type="FunFam" id="1.25.40.10:FF:000690">
    <property type="entry name" value="Pentatricopeptide repeat-containing protein"/>
    <property type="match status" value="1"/>
</dbReference>
<feature type="repeat" description="PPR" evidence="3">
    <location>
        <begin position="173"/>
        <end position="207"/>
    </location>
</feature>
<dbReference type="InterPro" id="IPR046848">
    <property type="entry name" value="E_motif"/>
</dbReference>
<keyword evidence="6" id="KW-1185">Reference proteome</keyword>
<dbReference type="InterPro" id="IPR002885">
    <property type="entry name" value="PPR_rpt"/>
</dbReference>
<dbReference type="GO" id="GO:0009451">
    <property type="term" value="P:RNA modification"/>
    <property type="evidence" value="ECO:0007669"/>
    <property type="project" value="InterPro"/>
</dbReference>
<dbReference type="InterPro" id="IPR011990">
    <property type="entry name" value="TPR-like_helical_dom_sf"/>
</dbReference>
<evidence type="ECO:0000259" key="4">
    <source>
        <dbReference type="Pfam" id="PF14432"/>
    </source>
</evidence>
<reference evidence="5" key="1">
    <citation type="submission" date="2023-10" db="EMBL/GenBank/DDBJ databases">
        <title>Chromosome-level genome of the transformable northern wattle, Acacia crassicarpa.</title>
        <authorList>
            <person name="Massaro I."/>
            <person name="Sinha N.R."/>
            <person name="Poethig S."/>
            <person name="Leichty A.R."/>
        </authorList>
    </citation>
    <scope>NUCLEOTIDE SEQUENCE</scope>
    <source>
        <strain evidence="5">Acra3RX</strain>
        <tissue evidence="5">Leaf</tissue>
    </source>
</reference>